<comment type="similarity">
    <text evidence="5 6">Belongs to the TRAFAC class myosin-kinesin ATPase superfamily. Kinesin family.</text>
</comment>
<feature type="region of interest" description="Disordered" evidence="7">
    <location>
        <begin position="639"/>
        <end position="661"/>
    </location>
</feature>
<dbReference type="InterPro" id="IPR027417">
    <property type="entry name" value="P-loop_NTPase"/>
</dbReference>
<dbReference type="SMART" id="SM00129">
    <property type="entry name" value="KISc"/>
    <property type="match status" value="1"/>
</dbReference>
<dbReference type="InterPro" id="IPR027640">
    <property type="entry name" value="Kinesin-like_fam"/>
</dbReference>
<keyword evidence="3 5" id="KW-0067">ATP-binding</keyword>
<keyword evidence="10" id="KW-1185">Reference proteome</keyword>
<feature type="region of interest" description="Disordered" evidence="7">
    <location>
        <begin position="481"/>
        <end position="504"/>
    </location>
</feature>
<comment type="subcellular location">
    <subcellularLocation>
        <location evidence="1">Cytoplasm</location>
        <location evidence="1">Cytoskeleton</location>
    </subcellularLocation>
</comment>
<name>A0ABP0GWA1_CLALP</name>
<keyword evidence="4" id="KW-0963">Cytoplasm</keyword>
<dbReference type="PROSITE" id="PS00411">
    <property type="entry name" value="KINESIN_MOTOR_1"/>
    <property type="match status" value="1"/>
</dbReference>
<comment type="caution">
    <text evidence="9">The sequence shown here is derived from an EMBL/GenBank/DDBJ whole genome shotgun (WGS) entry which is preliminary data.</text>
</comment>
<dbReference type="PANTHER" id="PTHR24115">
    <property type="entry name" value="KINESIN-RELATED"/>
    <property type="match status" value="1"/>
</dbReference>
<feature type="binding site" evidence="5">
    <location>
        <begin position="103"/>
        <end position="110"/>
    </location>
    <ligand>
        <name>ATP</name>
        <dbReference type="ChEBI" id="CHEBI:30616"/>
    </ligand>
</feature>
<keyword evidence="5 6" id="KW-0505">Motor protein</keyword>
<evidence type="ECO:0000256" key="2">
    <source>
        <dbReference type="ARBA" id="ARBA00022741"/>
    </source>
</evidence>
<accession>A0ABP0GWA1</accession>
<dbReference type="Proteomes" id="UP001642483">
    <property type="component" value="Unassembled WGS sequence"/>
</dbReference>
<organism evidence="9 10">
    <name type="scientific">Clavelina lepadiformis</name>
    <name type="common">Light-bulb sea squirt</name>
    <name type="synonym">Ascidia lepadiformis</name>
    <dbReference type="NCBI Taxonomy" id="159417"/>
    <lineage>
        <taxon>Eukaryota</taxon>
        <taxon>Metazoa</taxon>
        <taxon>Chordata</taxon>
        <taxon>Tunicata</taxon>
        <taxon>Ascidiacea</taxon>
        <taxon>Aplousobranchia</taxon>
        <taxon>Clavelinidae</taxon>
        <taxon>Clavelina</taxon>
    </lineage>
</organism>
<feature type="region of interest" description="Disordered" evidence="7">
    <location>
        <begin position="1"/>
        <end position="23"/>
    </location>
</feature>
<dbReference type="SUPFAM" id="SSF52540">
    <property type="entry name" value="P-loop containing nucleoside triphosphate hydrolases"/>
    <property type="match status" value="1"/>
</dbReference>
<feature type="region of interest" description="Disordered" evidence="7">
    <location>
        <begin position="875"/>
        <end position="930"/>
    </location>
</feature>
<dbReference type="InterPro" id="IPR001752">
    <property type="entry name" value="Kinesin_motor_dom"/>
</dbReference>
<dbReference type="Pfam" id="PF00225">
    <property type="entry name" value="Kinesin"/>
    <property type="match status" value="1"/>
</dbReference>
<sequence>MRPQRTPMKPARKPGSRYHSTPTDPVEVCARIRNLTNRDESSCIEVVNNHMFRLVSPDGRVTECQFSHLFNAKVGQKLLFESVAQPMIGDLIKGKSGLLFTYGVTSSGKTYTMTGTVEEPGLLPRCLDMIFNSISSLQASKYVFMPDNMNGFIVQSEADALLEKQEREIMFPLTTTKTPSKNRTKTPDVRYDLEHCISENIDPDCRYAVFVSYVEIYNDYIYDLLGDVQLDAFNRPKPPQSKRLREDKKKNMFVYGVTEIEVKSTEEAFAAFHQGQERRRIAHTHLNAESSRSHSILNIRLVQAPLDPLGEDLLQEKSLIGVSQLSLVDLAGSERMGRTGAGGERLREAGNINSSLMTLRRCLEQLRENQKNGLSEMVKYRNSKLTHLFKSYFEGRGKVKMIVCLNPNVQDFDENLHVAQFAEVAQQVEVARQEEYKIDRADLKRKALDAKFKAEEEKKRQLTAVRQLSSEAASHRLFTRARGRKTPSVTSDATESDTCTPGFTDDADTDWEGIDLNIGGSFPNIEIADAMDTETVPHLIRFLSNRIALVNSLKSSAYSLGSMFRSNLQSSKQSDRDLQSRLKDCEAQLSIRSKDAAKMERQVKKLESKNQVLTKTTQIFEKDKKQLQEQLNDAELQLKNSQMENKKTESKLRGAVANTRSQIEKQCDKRVRNMQSEMQEKMWVKEERLRQLKNIISDGREGRPTTRRPATPLSSTSSNVSSQTPRLAHKRRSRSAENLLSERKTLNKSRHISSSDYDLRQPTKKKSSTSATPLEPAPPIAPKHRRSCSANNSNWLAHLPSTTVPTETILQPCIKPNRVVNVPSPKDVAGAHKYLLTHQSEDRDGEIQTQLVKGEVFHTRTGGQQVQFVDIETLKQQDPKKKKKVSSPRKRKSDEEISSGEQSSWTDVETRCAYGIGSTGNKPPTSKRKR</sequence>
<feature type="domain" description="Kinesin motor" evidence="8">
    <location>
        <begin position="25"/>
        <end position="428"/>
    </location>
</feature>
<dbReference type="Pfam" id="PF16540">
    <property type="entry name" value="MKLP1_Arf_bdg"/>
    <property type="match status" value="1"/>
</dbReference>
<dbReference type="InterPro" id="IPR036961">
    <property type="entry name" value="Kinesin_motor_dom_sf"/>
</dbReference>
<keyword evidence="6" id="KW-0493">Microtubule</keyword>
<evidence type="ECO:0000313" key="9">
    <source>
        <dbReference type="EMBL" id="CAK8694919.1"/>
    </source>
</evidence>
<evidence type="ECO:0000313" key="10">
    <source>
        <dbReference type="Proteomes" id="UP001642483"/>
    </source>
</evidence>
<feature type="compositionally biased region" description="Basic residues" evidence="7">
    <location>
        <begin position="880"/>
        <end position="891"/>
    </location>
</feature>
<evidence type="ECO:0000259" key="8">
    <source>
        <dbReference type="PROSITE" id="PS50067"/>
    </source>
</evidence>
<evidence type="ECO:0000256" key="6">
    <source>
        <dbReference type="RuleBase" id="RU000394"/>
    </source>
</evidence>
<keyword evidence="2 5" id="KW-0547">Nucleotide-binding</keyword>
<dbReference type="PANTHER" id="PTHR24115:SF600">
    <property type="entry name" value="KINESIN-LIKE PROTEIN KIF23"/>
    <property type="match status" value="1"/>
</dbReference>
<dbReference type="Gene3D" id="2.60.40.4330">
    <property type="entry name" value="Kinesin-like protein Kif23, Arf6-interacting domain"/>
    <property type="match status" value="1"/>
</dbReference>
<protein>
    <recommendedName>
        <fullName evidence="6">Kinesin-like protein</fullName>
    </recommendedName>
</protein>
<dbReference type="EMBL" id="CAWYQH010000141">
    <property type="protein sequence ID" value="CAK8694919.1"/>
    <property type="molecule type" value="Genomic_DNA"/>
</dbReference>
<dbReference type="InterPro" id="IPR032384">
    <property type="entry name" value="Kif23_Arf-bd"/>
</dbReference>
<proteinExistence type="inferred from homology"/>
<gene>
    <name evidence="9" type="ORF">CVLEPA_LOCUS28245</name>
</gene>
<evidence type="ECO:0000256" key="5">
    <source>
        <dbReference type="PROSITE-ProRule" id="PRU00283"/>
    </source>
</evidence>
<dbReference type="InterPro" id="IPR038105">
    <property type="entry name" value="Kif23_Arf-bd_sf"/>
</dbReference>
<keyword evidence="4" id="KW-0206">Cytoskeleton</keyword>
<evidence type="ECO:0000256" key="4">
    <source>
        <dbReference type="ARBA" id="ARBA00023212"/>
    </source>
</evidence>
<feature type="region of interest" description="Disordered" evidence="7">
    <location>
        <begin position="694"/>
        <end position="788"/>
    </location>
</feature>
<evidence type="ECO:0000256" key="1">
    <source>
        <dbReference type="ARBA" id="ARBA00004245"/>
    </source>
</evidence>
<feature type="compositionally biased region" description="Polar residues" evidence="7">
    <location>
        <begin position="487"/>
        <end position="501"/>
    </location>
</feature>
<dbReference type="PROSITE" id="PS50067">
    <property type="entry name" value="KINESIN_MOTOR_2"/>
    <property type="match status" value="1"/>
</dbReference>
<dbReference type="PRINTS" id="PR00380">
    <property type="entry name" value="KINESINHEAVY"/>
</dbReference>
<dbReference type="InterPro" id="IPR019821">
    <property type="entry name" value="Kinesin_motor_CS"/>
</dbReference>
<evidence type="ECO:0000256" key="3">
    <source>
        <dbReference type="ARBA" id="ARBA00022840"/>
    </source>
</evidence>
<evidence type="ECO:0000256" key="7">
    <source>
        <dbReference type="SAM" id="MobiDB-lite"/>
    </source>
</evidence>
<reference evidence="9 10" key="1">
    <citation type="submission" date="2024-02" db="EMBL/GenBank/DDBJ databases">
        <authorList>
            <person name="Daric V."/>
            <person name="Darras S."/>
        </authorList>
    </citation>
    <scope>NUCLEOTIDE SEQUENCE [LARGE SCALE GENOMIC DNA]</scope>
</reference>
<dbReference type="Gene3D" id="3.40.850.10">
    <property type="entry name" value="Kinesin motor domain"/>
    <property type="match status" value="1"/>
</dbReference>